<accession>A0A7Y6TYX7</accession>
<gene>
    <name evidence="1" type="ORF">HQN59_22735</name>
</gene>
<dbReference type="AlphaFoldDB" id="A0A7Y6TYX7"/>
<evidence type="ECO:0000313" key="2">
    <source>
        <dbReference type="Proteomes" id="UP000529637"/>
    </source>
</evidence>
<comment type="caution">
    <text evidence="1">The sequence shown here is derived from an EMBL/GenBank/DDBJ whole genome shotgun (WGS) entry which is preliminary data.</text>
</comment>
<name>A0A7Y6TYX7_9BURK</name>
<dbReference type="EMBL" id="JABWMJ010000014">
    <property type="protein sequence ID" value="NUZ08570.1"/>
    <property type="molecule type" value="Genomic_DNA"/>
</dbReference>
<dbReference type="Proteomes" id="UP000529637">
    <property type="component" value="Unassembled WGS sequence"/>
</dbReference>
<organism evidence="1 2">
    <name type="scientific">Piscinibacter koreensis</name>
    <dbReference type="NCBI Taxonomy" id="2742824"/>
    <lineage>
        <taxon>Bacteria</taxon>
        <taxon>Pseudomonadati</taxon>
        <taxon>Pseudomonadota</taxon>
        <taxon>Betaproteobacteria</taxon>
        <taxon>Burkholderiales</taxon>
        <taxon>Sphaerotilaceae</taxon>
        <taxon>Piscinibacter</taxon>
    </lineage>
</organism>
<keyword evidence="2" id="KW-1185">Reference proteome</keyword>
<evidence type="ECO:0000313" key="1">
    <source>
        <dbReference type="EMBL" id="NUZ08570.1"/>
    </source>
</evidence>
<proteinExistence type="predicted"/>
<sequence>MLTMSATTACIRGSLFDFEEPISIPGRAEAIHTLQLHQWPLQALDKPNAPVPADDEVPWSEAAVVQLHWVLLQELKKLTDPETPLEEKIETLDWALTSPANDHLPFSFASCVRVVGTSPLSPTAYFGLLDVDEIRQWLLVNARRWLRESVARYPQWAQELFYSDPHFAAAQLTTNPQWLNEQIRRHEASVSLDSAQPDLFALPVDEVGARMPEASCHIN</sequence>
<reference evidence="1 2" key="1">
    <citation type="submission" date="2020-06" db="EMBL/GenBank/DDBJ databases">
        <title>Schlegella sp. ID0723 isolated from air conditioner.</title>
        <authorList>
            <person name="Kim D.Y."/>
            <person name="Kim D.-U."/>
        </authorList>
    </citation>
    <scope>NUCLEOTIDE SEQUENCE [LARGE SCALE GENOMIC DNA]</scope>
    <source>
        <strain evidence="1 2">ID0723</strain>
    </source>
</reference>
<protein>
    <submittedName>
        <fullName evidence="1">Uncharacterized protein</fullName>
    </submittedName>
</protein>